<protein>
    <submittedName>
        <fullName evidence="1">Uncharacterized protein</fullName>
    </submittedName>
</protein>
<evidence type="ECO:0000313" key="1">
    <source>
        <dbReference type="EMBL" id="ANS27632.1"/>
    </source>
</evidence>
<gene>
    <name evidence="1" type="ORF">R1CP_14640</name>
</gene>
<evidence type="ECO:0000313" key="2">
    <source>
        <dbReference type="Proteomes" id="UP000186108"/>
    </source>
</evidence>
<proteinExistence type="predicted"/>
<accession>A0A1B1K4S7</accession>
<name>A0A1B1K4S7_RHOOP</name>
<dbReference type="Proteomes" id="UP000186108">
    <property type="component" value="Chromosome"/>
</dbReference>
<reference evidence="1 2" key="1">
    <citation type="submission" date="2014-07" db="EMBL/GenBank/DDBJ databases">
        <authorList>
            <person name="Zhang J.E."/>
            <person name="Yang H."/>
            <person name="Guo J."/>
            <person name="Deng Z."/>
            <person name="Luo H."/>
            <person name="Luo M."/>
            <person name="Zhao B."/>
        </authorList>
    </citation>
    <scope>NUCLEOTIDE SEQUENCE [LARGE SCALE GENOMIC DNA]</scope>
    <source>
        <strain evidence="1 2">1CP</strain>
    </source>
</reference>
<dbReference type="RefSeq" id="WP_231137876.1">
    <property type="nucleotide sequence ID" value="NZ_CP009111.1"/>
</dbReference>
<dbReference type="AlphaFoldDB" id="A0A1B1K4S7"/>
<sequence length="62" mass="6750">MHTPVPVPSSKLMVDPFGEGSTNLSGAAVRRIIFGDKLICPFVTRLRPTAFAPGRPQSKRRS</sequence>
<dbReference type="EMBL" id="CP009111">
    <property type="protein sequence ID" value="ANS27632.1"/>
    <property type="molecule type" value="Genomic_DNA"/>
</dbReference>
<organism evidence="1 2">
    <name type="scientific">Rhodococcus opacus</name>
    <name type="common">Nocardia opaca</name>
    <dbReference type="NCBI Taxonomy" id="37919"/>
    <lineage>
        <taxon>Bacteria</taxon>
        <taxon>Bacillati</taxon>
        <taxon>Actinomycetota</taxon>
        <taxon>Actinomycetes</taxon>
        <taxon>Mycobacteriales</taxon>
        <taxon>Nocardiaceae</taxon>
        <taxon>Rhodococcus</taxon>
    </lineage>
</organism>